<evidence type="ECO:0000313" key="6">
    <source>
        <dbReference type="EMBL" id="VFK35224.1"/>
    </source>
</evidence>
<proteinExistence type="predicted"/>
<dbReference type="Gene3D" id="3.90.550.10">
    <property type="entry name" value="Spore Coat Polysaccharide Biosynthesis Protein SpsA, Chain A"/>
    <property type="match status" value="1"/>
</dbReference>
<dbReference type="NCBIfam" id="NF045761">
    <property type="entry name" value="NAMPUrTaseMurU"/>
    <property type="match status" value="1"/>
</dbReference>
<name>A0A450Y109_9GAMM</name>
<organism evidence="6">
    <name type="scientific">Candidatus Kentrum sp. MB</name>
    <dbReference type="NCBI Taxonomy" id="2138164"/>
    <lineage>
        <taxon>Bacteria</taxon>
        <taxon>Pseudomonadati</taxon>
        <taxon>Pseudomonadota</taxon>
        <taxon>Gammaproteobacteria</taxon>
        <taxon>Candidatus Kentrum</taxon>
    </lineage>
</organism>
<evidence type="ECO:0000313" key="5">
    <source>
        <dbReference type="EMBL" id="VFK32248.1"/>
    </source>
</evidence>
<evidence type="ECO:0000256" key="1">
    <source>
        <dbReference type="ARBA" id="ARBA00022679"/>
    </source>
</evidence>
<reference evidence="6" key="1">
    <citation type="submission" date="2019-02" db="EMBL/GenBank/DDBJ databases">
        <authorList>
            <person name="Gruber-Vodicka R. H."/>
            <person name="Seah K. B. B."/>
        </authorList>
    </citation>
    <scope>NUCLEOTIDE SEQUENCE</scope>
    <source>
        <strain evidence="5">BECK_BZ197</strain>
        <strain evidence="6">BECK_BZ199</strain>
    </source>
</reference>
<dbReference type="InterPro" id="IPR050065">
    <property type="entry name" value="GlmU-like"/>
</dbReference>
<dbReference type="EMBL" id="CAADFQ010000106">
    <property type="protein sequence ID" value="VFK35224.1"/>
    <property type="molecule type" value="Genomic_DNA"/>
</dbReference>
<feature type="compositionally biased region" description="Basic and acidic residues" evidence="3">
    <location>
        <begin position="230"/>
        <end position="239"/>
    </location>
</feature>
<evidence type="ECO:0000256" key="3">
    <source>
        <dbReference type="SAM" id="MobiDB-lite"/>
    </source>
</evidence>
<dbReference type="CDD" id="cd06422">
    <property type="entry name" value="NTP_transferase_like_1"/>
    <property type="match status" value="1"/>
</dbReference>
<gene>
    <name evidence="5" type="ORF">BECKMB1821G_GA0114241_11061</name>
    <name evidence="6" type="ORF">BECKMB1821I_GA0114274_11061</name>
</gene>
<dbReference type="PANTHER" id="PTHR43584:SF8">
    <property type="entry name" value="N-ACETYLMURAMATE ALPHA-1-PHOSPHATE URIDYLYLTRANSFERASE"/>
    <property type="match status" value="1"/>
</dbReference>
<feature type="domain" description="Nucleotidyl transferase" evidence="4">
    <location>
        <begin position="2"/>
        <end position="229"/>
    </location>
</feature>
<accession>A0A450Y109</accession>
<dbReference type="GO" id="GO:0016779">
    <property type="term" value="F:nucleotidyltransferase activity"/>
    <property type="evidence" value="ECO:0007669"/>
    <property type="project" value="UniProtKB-KW"/>
</dbReference>
<dbReference type="InterPro" id="IPR054790">
    <property type="entry name" value="MurU"/>
</dbReference>
<sequence>MKVLILAAGRGERMRPLTDTIPKPLLPVGGQPLIARLIRRLAREGFGEMVINLAYLGEHIEQALGDGRGLGVCIRYSRERAGALDTGGGVRQALPLLGEEAFLVVNGDVWTDYPFSRLASAPRGLAHVVLTPNPPHNPLGDFGLVREGAVDAEGEVGRVSNSAGERLTFSGVGVYRPALFRDWGPGRFPLAMALRSAVAKGQVTGERYAGDWRDVGTLARLQEVRAQVEETEKAGRNGAERNNGGELCRESQSAHSWSRMHYLRLQIPHS</sequence>
<evidence type="ECO:0000259" key="4">
    <source>
        <dbReference type="Pfam" id="PF00483"/>
    </source>
</evidence>
<dbReference type="SUPFAM" id="SSF53448">
    <property type="entry name" value="Nucleotide-diphospho-sugar transferases"/>
    <property type="match status" value="1"/>
</dbReference>
<dbReference type="PANTHER" id="PTHR43584">
    <property type="entry name" value="NUCLEOTIDYL TRANSFERASE"/>
    <property type="match status" value="1"/>
</dbReference>
<dbReference type="Pfam" id="PF00483">
    <property type="entry name" value="NTP_transferase"/>
    <property type="match status" value="1"/>
</dbReference>
<dbReference type="AlphaFoldDB" id="A0A450Y109"/>
<evidence type="ECO:0000256" key="2">
    <source>
        <dbReference type="ARBA" id="ARBA00022695"/>
    </source>
</evidence>
<keyword evidence="1 6" id="KW-0808">Transferase</keyword>
<dbReference type="EMBL" id="CAADFO010000106">
    <property type="protein sequence ID" value="VFK32248.1"/>
    <property type="molecule type" value="Genomic_DNA"/>
</dbReference>
<keyword evidence="2 6" id="KW-0548">Nucleotidyltransferase</keyword>
<protein>
    <submittedName>
        <fullName evidence="6">MurNAc alpha-1-phosphate uridylyltransferase</fullName>
    </submittedName>
</protein>
<dbReference type="InterPro" id="IPR029044">
    <property type="entry name" value="Nucleotide-diphossugar_trans"/>
</dbReference>
<feature type="region of interest" description="Disordered" evidence="3">
    <location>
        <begin position="230"/>
        <end position="252"/>
    </location>
</feature>
<dbReference type="InterPro" id="IPR005835">
    <property type="entry name" value="NTP_transferase_dom"/>
</dbReference>